<dbReference type="InterPro" id="IPR005186">
    <property type="entry name" value="FlaG"/>
</dbReference>
<protein>
    <recommendedName>
        <fullName evidence="3">Flagellar protein FlaG</fullName>
    </recommendedName>
</protein>
<dbReference type="PANTHER" id="PTHR37166:SF1">
    <property type="entry name" value="PROTEIN FLAG"/>
    <property type="match status" value="1"/>
</dbReference>
<feature type="compositionally biased region" description="Basic and acidic residues" evidence="1">
    <location>
        <begin position="45"/>
        <end position="58"/>
    </location>
</feature>
<feature type="compositionally biased region" description="Polar residues" evidence="1">
    <location>
        <begin position="14"/>
        <end position="35"/>
    </location>
</feature>
<dbReference type="SUPFAM" id="SSF160214">
    <property type="entry name" value="FlaG-like"/>
    <property type="match status" value="1"/>
</dbReference>
<name>A0A3B0YTY2_9ZZZZ</name>
<dbReference type="Pfam" id="PF03646">
    <property type="entry name" value="FlaG"/>
    <property type="match status" value="1"/>
</dbReference>
<evidence type="ECO:0000256" key="1">
    <source>
        <dbReference type="SAM" id="MobiDB-lite"/>
    </source>
</evidence>
<dbReference type="InterPro" id="IPR035924">
    <property type="entry name" value="FlaG-like_sf"/>
</dbReference>
<dbReference type="AlphaFoldDB" id="A0A3B0YTY2"/>
<dbReference type="PANTHER" id="PTHR37166">
    <property type="entry name" value="PROTEIN FLAG"/>
    <property type="match status" value="1"/>
</dbReference>
<feature type="region of interest" description="Disordered" evidence="1">
    <location>
        <begin position="1"/>
        <end position="60"/>
    </location>
</feature>
<sequence>MNIPTQLPLDPPAVTTNSSPNQRAQNTTTSATQETVAVLPVDASQKSDESSDAKRQNDELNDVVKNLNDHIQQYRRELQFEVDEKSGRTVVKVMDIEKNEVIRQMPSEEVLAMSHRLTEMTGTMFQEKA</sequence>
<accession>A0A3B0YTY2</accession>
<evidence type="ECO:0008006" key="3">
    <source>
        <dbReference type="Google" id="ProtNLM"/>
    </source>
</evidence>
<reference evidence="2" key="1">
    <citation type="submission" date="2018-06" db="EMBL/GenBank/DDBJ databases">
        <authorList>
            <person name="Zhirakovskaya E."/>
        </authorList>
    </citation>
    <scope>NUCLEOTIDE SEQUENCE</scope>
</reference>
<proteinExistence type="predicted"/>
<dbReference type="EMBL" id="UOFP01000044">
    <property type="protein sequence ID" value="VAW84395.1"/>
    <property type="molecule type" value="Genomic_DNA"/>
</dbReference>
<organism evidence="2">
    <name type="scientific">hydrothermal vent metagenome</name>
    <dbReference type="NCBI Taxonomy" id="652676"/>
    <lineage>
        <taxon>unclassified sequences</taxon>
        <taxon>metagenomes</taxon>
        <taxon>ecological metagenomes</taxon>
    </lineage>
</organism>
<evidence type="ECO:0000313" key="2">
    <source>
        <dbReference type="EMBL" id="VAW84395.1"/>
    </source>
</evidence>
<dbReference type="Gene3D" id="3.30.160.170">
    <property type="entry name" value="FlaG-like"/>
    <property type="match status" value="1"/>
</dbReference>
<gene>
    <name evidence="2" type="ORF">MNBD_GAMMA18-148</name>
</gene>